<keyword evidence="5" id="KW-0862">Zinc</keyword>
<name>A0AA41XF75_9MICO</name>
<comment type="similarity">
    <text evidence="2">Belongs to the metallo-beta-lactamase superfamily.</text>
</comment>
<dbReference type="PANTHER" id="PTHR42978">
    <property type="entry name" value="QUORUM-QUENCHING LACTONASE YTNP-RELATED-RELATED"/>
    <property type="match status" value="1"/>
</dbReference>
<keyword evidence="8" id="KW-1185">Reference proteome</keyword>
<dbReference type="SUPFAM" id="SSF56281">
    <property type="entry name" value="Metallo-hydrolase/oxidoreductase"/>
    <property type="match status" value="1"/>
</dbReference>
<dbReference type="AlphaFoldDB" id="A0AA41XF75"/>
<evidence type="ECO:0000256" key="1">
    <source>
        <dbReference type="ARBA" id="ARBA00001947"/>
    </source>
</evidence>
<evidence type="ECO:0000256" key="3">
    <source>
        <dbReference type="ARBA" id="ARBA00022723"/>
    </source>
</evidence>
<protein>
    <submittedName>
        <fullName evidence="7">N-acyl homoserine lactonase family protein</fullName>
    </submittedName>
</protein>
<dbReference type="PANTHER" id="PTHR42978:SF7">
    <property type="entry name" value="METALLO-HYDROLASE RV2300C-RELATED"/>
    <property type="match status" value="1"/>
</dbReference>
<evidence type="ECO:0000256" key="4">
    <source>
        <dbReference type="ARBA" id="ARBA00022801"/>
    </source>
</evidence>
<evidence type="ECO:0000256" key="2">
    <source>
        <dbReference type="ARBA" id="ARBA00007749"/>
    </source>
</evidence>
<comment type="caution">
    <text evidence="7">The sequence shown here is derived from an EMBL/GenBank/DDBJ whole genome shotgun (WGS) entry which is preliminary data.</text>
</comment>
<proteinExistence type="inferred from homology"/>
<accession>A0AA41XF75</accession>
<dbReference type="InterPro" id="IPR001279">
    <property type="entry name" value="Metallo-B-lactamas"/>
</dbReference>
<dbReference type="GO" id="GO:0016787">
    <property type="term" value="F:hydrolase activity"/>
    <property type="evidence" value="ECO:0007669"/>
    <property type="project" value="UniProtKB-KW"/>
</dbReference>
<reference evidence="7" key="1">
    <citation type="submission" date="2022-08" db="EMBL/GenBank/DDBJ databases">
        <authorList>
            <person name="Deng Y."/>
            <person name="Han X.-F."/>
            <person name="Zhang Y.-Q."/>
        </authorList>
    </citation>
    <scope>NUCLEOTIDE SEQUENCE</scope>
    <source>
        <strain evidence="7">CPCC 203407</strain>
    </source>
</reference>
<evidence type="ECO:0000256" key="5">
    <source>
        <dbReference type="ARBA" id="ARBA00022833"/>
    </source>
</evidence>
<keyword evidence="4" id="KW-0378">Hydrolase</keyword>
<dbReference type="Pfam" id="PF00753">
    <property type="entry name" value="Lactamase_B"/>
    <property type="match status" value="1"/>
</dbReference>
<dbReference type="EMBL" id="JANLCK010000008">
    <property type="protein sequence ID" value="MCS5727104.1"/>
    <property type="molecule type" value="Genomic_DNA"/>
</dbReference>
<dbReference type="Proteomes" id="UP001165587">
    <property type="component" value="Unassembled WGS sequence"/>
</dbReference>
<organism evidence="7 8">
    <name type="scientific">Herbiconiux oxytropis</name>
    <dbReference type="NCBI Taxonomy" id="2970915"/>
    <lineage>
        <taxon>Bacteria</taxon>
        <taxon>Bacillati</taxon>
        <taxon>Actinomycetota</taxon>
        <taxon>Actinomycetes</taxon>
        <taxon>Micrococcales</taxon>
        <taxon>Microbacteriaceae</taxon>
        <taxon>Herbiconiux</taxon>
    </lineage>
</organism>
<dbReference type="GO" id="GO:0046872">
    <property type="term" value="F:metal ion binding"/>
    <property type="evidence" value="ECO:0007669"/>
    <property type="project" value="UniProtKB-KW"/>
</dbReference>
<comment type="cofactor">
    <cofactor evidence="1">
        <name>Zn(2+)</name>
        <dbReference type="ChEBI" id="CHEBI:29105"/>
    </cofactor>
</comment>
<dbReference type="InterPro" id="IPR036866">
    <property type="entry name" value="RibonucZ/Hydroxyglut_hydro"/>
</dbReference>
<evidence type="ECO:0000259" key="6">
    <source>
        <dbReference type="SMART" id="SM00849"/>
    </source>
</evidence>
<dbReference type="CDD" id="cd07729">
    <property type="entry name" value="AHL_lactonase_MBL-fold"/>
    <property type="match status" value="1"/>
</dbReference>
<evidence type="ECO:0000313" key="7">
    <source>
        <dbReference type="EMBL" id="MCS5727104.1"/>
    </source>
</evidence>
<evidence type="ECO:0000313" key="8">
    <source>
        <dbReference type="Proteomes" id="UP001165587"/>
    </source>
</evidence>
<dbReference type="RefSeq" id="WP_259530074.1">
    <property type="nucleotide sequence ID" value="NZ_JANLCK010000008.1"/>
</dbReference>
<gene>
    <name evidence="7" type="ORF">N1028_14485</name>
</gene>
<sequence length="270" mass="29995">MSEQYQFTVVKYGTRHGHRSEVYLNYHVHGQPDGPIDMDYFVWVARNENRTILFDTGFSVQGGANRNRTFVAEIPDIYDALGIDMSAEQTLVITHAHYDHIGNLAAFPKAQIVIAQAELDFWLSSMGTRAQFRWSTEPEEIDALRQALDEGRVTAFEGSFQVAPGIELIEVGGHTPGQAIARIATSEGDVLLASDALHYYEEFDEDMPFAYVADLPAMYAGFDRIRELLDSGVQHLVSGHDPDTLNRFTLVEEGPLAGISATIGTLRKDA</sequence>
<dbReference type="InterPro" id="IPR051013">
    <property type="entry name" value="MBL_superfamily_lactonases"/>
</dbReference>
<dbReference type="Gene3D" id="3.60.15.10">
    <property type="entry name" value="Ribonuclease Z/Hydroxyacylglutathione hydrolase-like"/>
    <property type="match status" value="1"/>
</dbReference>
<feature type="domain" description="Metallo-beta-lactamase" evidence="6">
    <location>
        <begin position="39"/>
        <end position="240"/>
    </location>
</feature>
<dbReference type="SMART" id="SM00849">
    <property type="entry name" value="Lactamase_B"/>
    <property type="match status" value="1"/>
</dbReference>
<keyword evidence="3" id="KW-0479">Metal-binding</keyword>